<dbReference type="GO" id="GO:0000981">
    <property type="term" value="F:DNA-binding transcription factor activity, RNA polymerase II-specific"/>
    <property type="evidence" value="ECO:0007669"/>
    <property type="project" value="InterPro"/>
</dbReference>
<evidence type="ECO:0000256" key="5">
    <source>
        <dbReference type="ARBA" id="ARBA00023163"/>
    </source>
</evidence>
<evidence type="ECO:0000256" key="6">
    <source>
        <dbReference type="ARBA" id="ARBA00023242"/>
    </source>
</evidence>
<reference evidence="9" key="1">
    <citation type="journal article" date="2023" name="IMA Fungus">
        <title>Comparative genomic study of the Penicillium genus elucidates a diverse pangenome and 15 lateral gene transfer events.</title>
        <authorList>
            <person name="Petersen C."/>
            <person name="Sorensen T."/>
            <person name="Nielsen M.R."/>
            <person name="Sondergaard T.E."/>
            <person name="Sorensen J.L."/>
            <person name="Fitzpatrick D.A."/>
            <person name="Frisvad J.C."/>
            <person name="Nielsen K.L."/>
        </authorList>
    </citation>
    <scope>NUCLEOTIDE SEQUENCE</scope>
    <source>
        <strain evidence="9">IBT 17514</strain>
    </source>
</reference>
<gene>
    <name evidence="9" type="ORF">N7493_006200</name>
</gene>
<dbReference type="EMBL" id="JAQJAN010000008">
    <property type="protein sequence ID" value="KAJ5724472.1"/>
    <property type="molecule type" value="Genomic_DNA"/>
</dbReference>
<feature type="compositionally biased region" description="Low complexity" evidence="7">
    <location>
        <begin position="97"/>
        <end position="107"/>
    </location>
</feature>
<dbReference type="PROSITE" id="PS50048">
    <property type="entry name" value="ZN2_CY6_FUNGAL_2"/>
    <property type="match status" value="1"/>
</dbReference>
<dbReference type="InterPro" id="IPR036864">
    <property type="entry name" value="Zn2-C6_fun-type_DNA-bd_sf"/>
</dbReference>
<dbReference type="GO" id="GO:0008270">
    <property type="term" value="F:zinc ion binding"/>
    <property type="evidence" value="ECO:0007669"/>
    <property type="project" value="InterPro"/>
</dbReference>
<keyword evidence="3" id="KW-0805">Transcription regulation</keyword>
<dbReference type="GO" id="GO:0003677">
    <property type="term" value="F:DNA binding"/>
    <property type="evidence" value="ECO:0007669"/>
    <property type="project" value="UniProtKB-KW"/>
</dbReference>
<dbReference type="SUPFAM" id="SSF57701">
    <property type="entry name" value="Zn2/Cys6 DNA-binding domain"/>
    <property type="match status" value="1"/>
</dbReference>
<dbReference type="Pfam" id="PF00172">
    <property type="entry name" value="Zn_clus"/>
    <property type="match status" value="1"/>
</dbReference>
<feature type="domain" description="Zn(2)-C6 fungal-type" evidence="8">
    <location>
        <begin position="24"/>
        <end position="54"/>
    </location>
</feature>
<evidence type="ECO:0000256" key="3">
    <source>
        <dbReference type="ARBA" id="ARBA00023015"/>
    </source>
</evidence>
<evidence type="ECO:0000313" key="9">
    <source>
        <dbReference type="EMBL" id="KAJ5724472.1"/>
    </source>
</evidence>
<proteinExistence type="predicted"/>
<evidence type="ECO:0000256" key="4">
    <source>
        <dbReference type="ARBA" id="ARBA00023125"/>
    </source>
</evidence>
<sequence>MLLQPEPLPKPGNDSPPGFKFHSSCDTCLKAKIKCSQAKPTCARCLHHGRRCVYSPYRKIGRPSTKNFPPPDQLQQRTSGTAGGTARKDRSPPRQTPSPSSSIDSGSRVGNIRHAMSQVLHAEDSVLVPSQNWPDQEITGNLNRLDYGLEETNWSSLEDILDASAPMLPRSNHELASAAPGPPLEQVHALAPSPDQDDLACYLSPSSLNSRESLVTPFPSKAEAGSFGIRSKFPFPAGYPIGTGPLLSEPLDAYSILSSSSSSSSASFPATETHGFNLFSTPGARCTFQCYQGLINILNDINEFQRKDSRIPLDVLLNLDKGVRKVRETTLSCPCCLVSSGAALTLMLITIVSNNFLGLFERSCGPTDGDLGSSTNREDLRVVSSIALDEGRHLSPDRLCNPLPYTTGHLTLGNIQLDENVKLAFSRRLVRLYLERQLGVVQQLNQVLSRVDGDTANIEATQVLLRDQVRRLEHFIRFITLTD</sequence>
<dbReference type="PANTHER" id="PTHR47338:SF29">
    <property type="entry name" value="ZN(2)-C6 FUNGAL-TYPE DOMAIN-CONTAINING PROTEIN"/>
    <property type="match status" value="1"/>
</dbReference>
<keyword evidence="6" id="KW-0539">Nucleus</keyword>
<evidence type="ECO:0000259" key="8">
    <source>
        <dbReference type="PROSITE" id="PS50048"/>
    </source>
</evidence>
<dbReference type="Proteomes" id="UP001215712">
    <property type="component" value="Unassembled WGS sequence"/>
</dbReference>
<name>A0AAD6MV98_9EURO</name>
<protein>
    <submittedName>
        <fullName evidence="9">C6 zinc finger domain protein</fullName>
    </submittedName>
</protein>
<dbReference type="InterPro" id="IPR001138">
    <property type="entry name" value="Zn2Cys6_DnaBD"/>
</dbReference>
<dbReference type="PANTHER" id="PTHR47338">
    <property type="entry name" value="ZN(II)2CYS6 TRANSCRIPTION FACTOR (EUROFUNG)-RELATED"/>
    <property type="match status" value="1"/>
</dbReference>
<dbReference type="CDD" id="cd00067">
    <property type="entry name" value="GAL4"/>
    <property type="match status" value="1"/>
</dbReference>
<keyword evidence="10" id="KW-1185">Reference proteome</keyword>
<evidence type="ECO:0000256" key="7">
    <source>
        <dbReference type="SAM" id="MobiDB-lite"/>
    </source>
</evidence>
<keyword evidence="2" id="KW-0479">Metal-binding</keyword>
<dbReference type="InterPro" id="IPR050815">
    <property type="entry name" value="TF_fung"/>
</dbReference>
<organism evidence="9 10">
    <name type="scientific">Penicillium malachiteum</name>
    <dbReference type="NCBI Taxonomy" id="1324776"/>
    <lineage>
        <taxon>Eukaryota</taxon>
        <taxon>Fungi</taxon>
        <taxon>Dikarya</taxon>
        <taxon>Ascomycota</taxon>
        <taxon>Pezizomycotina</taxon>
        <taxon>Eurotiomycetes</taxon>
        <taxon>Eurotiomycetidae</taxon>
        <taxon>Eurotiales</taxon>
        <taxon>Aspergillaceae</taxon>
        <taxon>Penicillium</taxon>
    </lineage>
</organism>
<evidence type="ECO:0000313" key="10">
    <source>
        <dbReference type="Proteomes" id="UP001215712"/>
    </source>
</evidence>
<evidence type="ECO:0000256" key="1">
    <source>
        <dbReference type="ARBA" id="ARBA00004123"/>
    </source>
</evidence>
<comment type="caution">
    <text evidence="9">The sequence shown here is derived from an EMBL/GenBank/DDBJ whole genome shotgun (WGS) entry which is preliminary data.</text>
</comment>
<dbReference type="AlphaFoldDB" id="A0AAD6MV98"/>
<dbReference type="SMART" id="SM00066">
    <property type="entry name" value="GAL4"/>
    <property type="match status" value="1"/>
</dbReference>
<keyword evidence="4" id="KW-0238">DNA-binding</keyword>
<dbReference type="PRINTS" id="PR00755">
    <property type="entry name" value="AFLATOXINBRP"/>
</dbReference>
<reference evidence="9" key="2">
    <citation type="submission" date="2023-01" db="EMBL/GenBank/DDBJ databases">
        <authorList>
            <person name="Petersen C."/>
        </authorList>
    </citation>
    <scope>NUCLEOTIDE SEQUENCE</scope>
    <source>
        <strain evidence="9">IBT 17514</strain>
    </source>
</reference>
<dbReference type="GO" id="GO:0005634">
    <property type="term" value="C:nucleus"/>
    <property type="evidence" value="ECO:0007669"/>
    <property type="project" value="UniProtKB-SubCell"/>
</dbReference>
<comment type="subcellular location">
    <subcellularLocation>
        <location evidence="1">Nucleus</location>
    </subcellularLocation>
</comment>
<evidence type="ECO:0000256" key="2">
    <source>
        <dbReference type="ARBA" id="ARBA00022723"/>
    </source>
</evidence>
<keyword evidence="5" id="KW-0804">Transcription</keyword>
<feature type="region of interest" description="Disordered" evidence="7">
    <location>
        <begin position="59"/>
        <end position="108"/>
    </location>
</feature>
<dbReference type="Gene3D" id="4.10.240.10">
    <property type="entry name" value="Zn(2)-C6 fungal-type DNA-binding domain"/>
    <property type="match status" value="1"/>
</dbReference>
<accession>A0AAD6MV98</accession>